<dbReference type="GO" id="GO:0005737">
    <property type="term" value="C:cytoplasm"/>
    <property type="evidence" value="ECO:0007669"/>
    <property type="project" value="TreeGrafter"/>
</dbReference>
<keyword evidence="7 9" id="KW-0378">Hydrolase</keyword>
<dbReference type="Gene3D" id="1.10.3210.10">
    <property type="entry name" value="Hypothetical protein af1432"/>
    <property type="match status" value="1"/>
</dbReference>
<proteinExistence type="predicted"/>
<dbReference type="Pfam" id="PF13023">
    <property type="entry name" value="HD_3"/>
    <property type="match status" value="1"/>
</dbReference>
<evidence type="ECO:0000256" key="3">
    <source>
        <dbReference type="ARBA" id="ARBA00001941"/>
    </source>
</evidence>
<evidence type="ECO:0000256" key="4">
    <source>
        <dbReference type="ARBA" id="ARBA00011738"/>
    </source>
</evidence>
<dbReference type="SUPFAM" id="SSF109604">
    <property type="entry name" value="HD-domain/PDEase-like"/>
    <property type="match status" value="1"/>
</dbReference>
<dbReference type="InterPro" id="IPR039356">
    <property type="entry name" value="YfbR/HDDC2"/>
</dbReference>
<protein>
    <recommendedName>
        <fullName evidence="5">5'-deoxynucleotidase</fullName>
        <ecNumber evidence="5">3.1.3.89</ecNumber>
    </recommendedName>
</protein>
<dbReference type="AlphaFoldDB" id="A0A3N1UUC7"/>
<dbReference type="SMART" id="SM00471">
    <property type="entry name" value="HDc"/>
    <property type="match status" value="1"/>
</dbReference>
<dbReference type="InterPro" id="IPR003607">
    <property type="entry name" value="HD/PDEase_dom"/>
</dbReference>
<dbReference type="PANTHER" id="PTHR11845:SF13">
    <property type="entry name" value="5'-DEOXYNUCLEOTIDASE HDDC2"/>
    <property type="match status" value="1"/>
</dbReference>
<accession>A0A3N1UUC7</accession>
<comment type="cofactor">
    <cofactor evidence="2">
        <name>Mn(2+)</name>
        <dbReference type="ChEBI" id="CHEBI:29035"/>
    </cofactor>
</comment>
<comment type="subunit">
    <text evidence="4">Homodimer.</text>
</comment>
<dbReference type="RefSeq" id="WP_123290558.1">
    <property type="nucleotide sequence ID" value="NZ_RJVA01000012.1"/>
</dbReference>
<dbReference type="GO" id="GO:0046872">
    <property type="term" value="F:metal ion binding"/>
    <property type="evidence" value="ECO:0007669"/>
    <property type="project" value="UniProtKB-KW"/>
</dbReference>
<dbReference type="Proteomes" id="UP000276223">
    <property type="component" value="Unassembled WGS sequence"/>
</dbReference>
<dbReference type="OrthoDB" id="9786155at2"/>
<reference evidence="9 10" key="1">
    <citation type="submission" date="2018-11" db="EMBL/GenBank/DDBJ databases">
        <title>Genomic Encyclopedia of Type Strains, Phase IV (KMG-IV): sequencing the most valuable type-strain genomes for metagenomic binning, comparative biology and taxonomic classification.</title>
        <authorList>
            <person name="Goeker M."/>
        </authorList>
    </citation>
    <scope>NUCLEOTIDE SEQUENCE [LARGE SCALE GENOMIC DNA]</scope>
    <source>
        <strain evidence="9 10">DSM 22027</strain>
    </source>
</reference>
<keyword evidence="10" id="KW-1185">Reference proteome</keyword>
<evidence type="ECO:0000256" key="7">
    <source>
        <dbReference type="ARBA" id="ARBA00022801"/>
    </source>
</evidence>
<sequence length="215" mass="24702">MKDQGPTVEPFDQTSQSPADLRAVAHFFFEMGMLKRTARSGFQFLGTGKESVADHCFRVAIIGFALARLSGHEDPYRVLCLCLFHDMAEARTGDMNYVNKQYVTVHEDKAVRDLTGRLPFGMELRSFMDEYRAGQTEAARLAHDADQLDLLLELKQQQDLGNAYATEWIRYAVERLQTPLGRQAARVILETDSAAWWFDGHDDWWVPRHRHQKKP</sequence>
<feature type="domain" description="HD/PDEase" evidence="8">
    <location>
        <begin position="48"/>
        <end position="160"/>
    </location>
</feature>
<dbReference type="CDD" id="cd00077">
    <property type="entry name" value="HDc"/>
    <property type="match status" value="1"/>
</dbReference>
<keyword evidence="6" id="KW-0479">Metal-binding</keyword>
<comment type="caution">
    <text evidence="9">The sequence shown here is derived from an EMBL/GenBank/DDBJ whole genome shotgun (WGS) entry which is preliminary data.</text>
</comment>
<dbReference type="InterPro" id="IPR006674">
    <property type="entry name" value="HD_domain"/>
</dbReference>
<dbReference type="EMBL" id="RJVA01000012">
    <property type="protein sequence ID" value="ROQ92330.1"/>
    <property type="molecule type" value="Genomic_DNA"/>
</dbReference>
<evidence type="ECO:0000256" key="5">
    <source>
        <dbReference type="ARBA" id="ARBA00012964"/>
    </source>
</evidence>
<name>A0A3N1UUC7_9BACT</name>
<comment type="cofactor">
    <cofactor evidence="3">
        <name>Co(2+)</name>
        <dbReference type="ChEBI" id="CHEBI:48828"/>
    </cofactor>
</comment>
<evidence type="ECO:0000259" key="8">
    <source>
        <dbReference type="SMART" id="SM00471"/>
    </source>
</evidence>
<evidence type="ECO:0000256" key="6">
    <source>
        <dbReference type="ARBA" id="ARBA00022723"/>
    </source>
</evidence>
<gene>
    <name evidence="9" type="ORF">EDC27_2035</name>
</gene>
<evidence type="ECO:0000313" key="9">
    <source>
        <dbReference type="EMBL" id="ROQ92330.1"/>
    </source>
</evidence>
<dbReference type="GO" id="GO:0002953">
    <property type="term" value="F:5'-deoxynucleotidase activity"/>
    <property type="evidence" value="ECO:0007669"/>
    <property type="project" value="UniProtKB-EC"/>
</dbReference>
<evidence type="ECO:0000313" key="10">
    <source>
        <dbReference type="Proteomes" id="UP000276223"/>
    </source>
</evidence>
<dbReference type="EC" id="3.1.3.89" evidence="5"/>
<evidence type="ECO:0000256" key="1">
    <source>
        <dbReference type="ARBA" id="ARBA00001638"/>
    </source>
</evidence>
<dbReference type="PANTHER" id="PTHR11845">
    <property type="entry name" value="5'-DEOXYNUCLEOTIDASE HDDC2"/>
    <property type="match status" value="1"/>
</dbReference>
<comment type="catalytic activity">
    <reaction evidence="1">
        <text>a 2'-deoxyribonucleoside 5'-phosphate + H2O = a 2'-deoxyribonucleoside + phosphate</text>
        <dbReference type="Rhea" id="RHEA:36167"/>
        <dbReference type="ChEBI" id="CHEBI:15377"/>
        <dbReference type="ChEBI" id="CHEBI:18274"/>
        <dbReference type="ChEBI" id="CHEBI:43474"/>
        <dbReference type="ChEBI" id="CHEBI:65317"/>
        <dbReference type="EC" id="3.1.3.89"/>
    </reaction>
</comment>
<organism evidence="9 10">
    <name type="scientific">Desulfosoma caldarium</name>
    <dbReference type="NCBI Taxonomy" id="610254"/>
    <lineage>
        <taxon>Bacteria</taxon>
        <taxon>Pseudomonadati</taxon>
        <taxon>Thermodesulfobacteriota</taxon>
        <taxon>Syntrophobacteria</taxon>
        <taxon>Syntrophobacterales</taxon>
        <taxon>Syntrophobacteraceae</taxon>
        <taxon>Desulfosoma</taxon>
    </lineage>
</organism>
<evidence type="ECO:0000256" key="2">
    <source>
        <dbReference type="ARBA" id="ARBA00001936"/>
    </source>
</evidence>